<evidence type="ECO:0000256" key="3">
    <source>
        <dbReference type="ARBA" id="ARBA00023163"/>
    </source>
</evidence>
<dbReference type="InterPro" id="IPR028082">
    <property type="entry name" value="Peripla_BP_I"/>
</dbReference>
<comment type="caution">
    <text evidence="5">The sequence shown here is derived from an EMBL/GenBank/DDBJ whole genome shotgun (WGS) entry which is preliminary data.</text>
</comment>
<keyword evidence="1" id="KW-0805">Transcription regulation</keyword>
<feature type="domain" description="HTH lacI-type" evidence="4">
    <location>
        <begin position="2"/>
        <end position="56"/>
    </location>
</feature>
<dbReference type="CDD" id="cd01392">
    <property type="entry name" value="HTH_LacI"/>
    <property type="match status" value="1"/>
</dbReference>
<dbReference type="PANTHER" id="PTHR30146:SF153">
    <property type="entry name" value="LACTOSE OPERON REPRESSOR"/>
    <property type="match status" value="1"/>
</dbReference>
<name>A0A2M9HPL2_9BIFI</name>
<gene>
    <name evidence="5" type="ORF">CUU80_07215</name>
</gene>
<keyword evidence="3" id="KW-0804">Transcription</keyword>
<dbReference type="SUPFAM" id="SSF53822">
    <property type="entry name" value="Periplasmic binding protein-like I"/>
    <property type="match status" value="1"/>
</dbReference>
<keyword evidence="2" id="KW-0238">DNA-binding</keyword>
<sequence>MAGIKDVAAKAGVSISTVSYVMSGKRSLKEETKRRVLRAAKDLGYAPSHFKDDASMVRRSGPTKVLALSSPIHEYTDYSNYAMFFFALAMRAKRYGYDLLLLMHEYGDQELTRVVSEGMVDGILLLDVLMCDARADVAHTLDVPVVSVGYPSNTDAVYCVDVDFERMGREAAEKIHALGHRHVLVAGASRSAYEDGSNYLVRFLDAMKKKGEDLGVSVLFKSSTGNGRDDVNLMLDEAFLEDPDISMIVCQTNATHVTNVLNGLSDRGLSVPDDISVMAACTYGLGTLPKAVDEMPMMPNETCSRAVDLMMEVLNGDRHDVGHIELLAPKYVARGSMAKCARG</sequence>
<dbReference type="GO" id="GO:0000976">
    <property type="term" value="F:transcription cis-regulatory region binding"/>
    <property type="evidence" value="ECO:0007669"/>
    <property type="project" value="TreeGrafter"/>
</dbReference>
<dbReference type="PROSITE" id="PS00356">
    <property type="entry name" value="HTH_LACI_1"/>
    <property type="match status" value="1"/>
</dbReference>
<keyword evidence="6" id="KW-1185">Reference proteome</keyword>
<dbReference type="AlphaFoldDB" id="A0A2M9HPL2"/>
<evidence type="ECO:0000259" key="4">
    <source>
        <dbReference type="PROSITE" id="PS50932"/>
    </source>
</evidence>
<dbReference type="InterPro" id="IPR000843">
    <property type="entry name" value="HTH_LacI"/>
</dbReference>
<reference evidence="5 6" key="1">
    <citation type="submission" date="2017-11" db="EMBL/GenBank/DDBJ databases">
        <title>Draft genome sequences of strains TRE 1, TRE D, TRE H and TRI 7, isolated from tamarins, belonging to four potential novel Bifidobacterium species.</title>
        <authorList>
            <person name="Mattarelli P."/>
            <person name="Modesto M."/>
            <person name="Bonetti A."/>
            <person name="Puglisi E."/>
            <person name="Morelli L."/>
        </authorList>
    </citation>
    <scope>NUCLEOTIDE SEQUENCE [LARGE SCALE GENOMIC DNA]</scope>
    <source>
        <strain evidence="6">TRED</strain>
    </source>
</reference>
<dbReference type="Gene3D" id="1.10.260.40">
    <property type="entry name" value="lambda repressor-like DNA-binding domains"/>
    <property type="match status" value="1"/>
</dbReference>
<accession>A0A2M9HPL2</accession>
<dbReference type="Pfam" id="PF00356">
    <property type="entry name" value="LacI"/>
    <property type="match status" value="1"/>
</dbReference>
<dbReference type="InterPro" id="IPR010982">
    <property type="entry name" value="Lambda_DNA-bd_dom_sf"/>
</dbReference>
<evidence type="ECO:0000256" key="1">
    <source>
        <dbReference type="ARBA" id="ARBA00023015"/>
    </source>
</evidence>
<dbReference type="RefSeq" id="WP_100496643.1">
    <property type="nucleotide sequence ID" value="NZ_PGLQ01000004.1"/>
</dbReference>
<dbReference type="EMBL" id="PGLQ01000004">
    <property type="protein sequence ID" value="PJM78755.1"/>
    <property type="molecule type" value="Genomic_DNA"/>
</dbReference>
<dbReference type="PROSITE" id="PS50932">
    <property type="entry name" value="HTH_LACI_2"/>
    <property type="match status" value="1"/>
</dbReference>
<dbReference type="InterPro" id="IPR046335">
    <property type="entry name" value="LacI/GalR-like_sensor"/>
</dbReference>
<proteinExistence type="predicted"/>
<protein>
    <submittedName>
        <fullName evidence="5">LacI family transcriptional regulator</fullName>
    </submittedName>
</protein>
<dbReference type="GO" id="GO:0003700">
    <property type="term" value="F:DNA-binding transcription factor activity"/>
    <property type="evidence" value="ECO:0007669"/>
    <property type="project" value="TreeGrafter"/>
</dbReference>
<dbReference type="SMART" id="SM00354">
    <property type="entry name" value="HTH_LACI"/>
    <property type="match status" value="1"/>
</dbReference>
<organism evidence="5 6">
    <name type="scientific">Bifidobacterium scaligerum</name>
    <dbReference type="NCBI Taxonomy" id="2052656"/>
    <lineage>
        <taxon>Bacteria</taxon>
        <taxon>Bacillati</taxon>
        <taxon>Actinomycetota</taxon>
        <taxon>Actinomycetes</taxon>
        <taxon>Bifidobacteriales</taxon>
        <taxon>Bifidobacteriaceae</taxon>
        <taxon>Bifidobacterium</taxon>
    </lineage>
</organism>
<evidence type="ECO:0000256" key="2">
    <source>
        <dbReference type="ARBA" id="ARBA00023125"/>
    </source>
</evidence>
<evidence type="ECO:0000313" key="6">
    <source>
        <dbReference type="Proteomes" id="UP000228755"/>
    </source>
</evidence>
<dbReference type="PANTHER" id="PTHR30146">
    <property type="entry name" value="LACI-RELATED TRANSCRIPTIONAL REPRESSOR"/>
    <property type="match status" value="1"/>
</dbReference>
<evidence type="ECO:0000313" key="5">
    <source>
        <dbReference type="EMBL" id="PJM78755.1"/>
    </source>
</evidence>
<dbReference type="Pfam" id="PF13377">
    <property type="entry name" value="Peripla_BP_3"/>
    <property type="match status" value="1"/>
</dbReference>
<dbReference type="Proteomes" id="UP000228755">
    <property type="component" value="Unassembled WGS sequence"/>
</dbReference>
<dbReference type="OrthoDB" id="252678at2"/>
<dbReference type="SUPFAM" id="SSF47413">
    <property type="entry name" value="lambda repressor-like DNA-binding domains"/>
    <property type="match status" value="1"/>
</dbReference>
<dbReference type="Gene3D" id="3.40.50.2300">
    <property type="match status" value="2"/>
</dbReference>